<keyword evidence="4" id="KW-0175">Coiled coil</keyword>
<keyword evidence="7" id="KW-1185">Reference proteome</keyword>
<keyword evidence="2" id="KW-0446">Lipid-binding</keyword>
<evidence type="ECO:0000313" key="7">
    <source>
        <dbReference type="Proteomes" id="UP001153148"/>
    </source>
</evidence>
<feature type="non-terminal residue" evidence="6">
    <location>
        <position position="96"/>
    </location>
</feature>
<dbReference type="PANTHER" id="PTHR45949">
    <property type="entry name" value="SORTING NEXIN-4"/>
    <property type="match status" value="1"/>
</dbReference>
<sequence>CLSNEQQQQLGPAGVGGFSIGGTSLWRSPGEVRDGKLQKLEQTIPQLVKQVEENQDKVECANENLRADLERWNKEKKNDLKTIFLALANQQIKYYE</sequence>
<accession>A0ABN7PNB2</accession>
<dbReference type="PANTHER" id="PTHR45949:SF2">
    <property type="entry name" value="SORTING NEXIN-4"/>
    <property type="match status" value="1"/>
</dbReference>
<comment type="subcellular location">
    <subcellularLocation>
        <location evidence="1">Endomembrane system</location>
        <topology evidence="1">Peripheral membrane protein</topology>
    </subcellularLocation>
</comment>
<organism evidence="6 7">
    <name type="scientific">Timema podura</name>
    <name type="common">Walking stick</name>
    <dbReference type="NCBI Taxonomy" id="61482"/>
    <lineage>
        <taxon>Eukaryota</taxon>
        <taxon>Metazoa</taxon>
        <taxon>Ecdysozoa</taxon>
        <taxon>Arthropoda</taxon>
        <taxon>Hexapoda</taxon>
        <taxon>Insecta</taxon>
        <taxon>Pterygota</taxon>
        <taxon>Neoptera</taxon>
        <taxon>Polyneoptera</taxon>
        <taxon>Phasmatodea</taxon>
        <taxon>Timematodea</taxon>
        <taxon>Timematoidea</taxon>
        <taxon>Timematidae</taxon>
        <taxon>Timema</taxon>
    </lineage>
</organism>
<comment type="caution">
    <text evidence="6">The sequence shown here is derived from an EMBL/GenBank/DDBJ whole genome shotgun (WGS) entry which is preliminary data.</text>
</comment>
<protein>
    <submittedName>
        <fullName evidence="6">Uncharacterized protein</fullName>
    </submittedName>
</protein>
<reference evidence="6" key="1">
    <citation type="submission" date="2021-03" db="EMBL/GenBank/DDBJ databases">
        <authorList>
            <person name="Tran Van P."/>
        </authorList>
    </citation>
    <scope>NUCLEOTIDE SEQUENCE</scope>
</reference>
<proteinExistence type="predicted"/>
<dbReference type="InterPro" id="IPR027267">
    <property type="entry name" value="AH/BAR_dom_sf"/>
</dbReference>
<evidence type="ECO:0000256" key="4">
    <source>
        <dbReference type="SAM" id="Coils"/>
    </source>
</evidence>
<evidence type="ECO:0000256" key="5">
    <source>
        <dbReference type="SAM" id="MobiDB-lite"/>
    </source>
</evidence>
<gene>
    <name evidence="6" type="ORF">TPAB3V08_LOCUS14440</name>
</gene>
<keyword evidence="3" id="KW-0472">Membrane</keyword>
<name>A0ABN7PNB2_TIMPD</name>
<feature type="coiled-coil region" evidence="4">
    <location>
        <begin position="37"/>
        <end position="82"/>
    </location>
</feature>
<evidence type="ECO:0000256" key="2">
    <source>
        <dbReference type="ARBA" id="ARBA00023121"/>
    </source>
</evidence>
<feature type="region of interest" description="Disordered" evidence="5">
    <location>
        <begin position="1"/>
        <end position="29"/>
    </location>
</feature>
<feature type="non-terminal residue" evidence="6">
    <location>
        <position position="1"/>
    </location>
</feature>
<dbReference type="EMBL" id="CAJPIN010069964">
    <property type="protein sequence ID" value="CAG2067497.1"/>
    <property type="molecule type" value="Genomic_DNA"/>
</dbReference>
<feature type="compositionally biased region" description="Polar residues" evidence="5">
    <location>
        <begin position="1"/>
        <end position="10"/>
    </location>
</feature>
<dbReference type="Proteomes" id="UP001153148">
    <property type="component" value="Unassembled WGS sequence"/>
</dbReference>
<evidence type="ECO:0000256" key="1">
    <source>
        <dbReference type="ARBA" id="ARBA00004184"/>
    </source>
</evidence>
<evidence type="ECO:0000256" key="3">
    <source>
        <dbReference type="ARBA" id="ARBA00023136"/>
    </source>
</evidence>
<dbReference type="Gene3D" id="1.20.1270.60">
    <property type="entry name" value="Arfaptin homology (AH) domain/BAR domain"/>
    <property type="match status" value="1"/>
</dbReference>
<evidence type="ECO:0000313" key="6">
    <source>
        <dbReference type="EMBL" id="CAG2067497.1"/>
    </source>
</evidence>